<dbReference type="InterPro" id="IPR052653">
    <property type="entry name" value="ARF-binding"/>
</dbReference>
<keyword evidence="3" id="KW-0653">Protein transport</keyword>
<name>A0A427XYI1_9TREE</name>
<comment type="caution">
    <text evidence="9">The sequence shown here is derived from an EMBL/GenBank/DDBJ whole genome shotgun (WGS) entry which is preliminary data.</text>
</comment>
<feature type="region of interest" description="Disordered" evidence="6">
    <location>
        <begin position="170"/>
        <end position="189"/>
    </location>
</feature>
<gene>
    <name evidence="9" type="ORF">EHS25_005487</name>
</gene>
<dbReference type="SUPFAM" id="SSF89009">
    <property type="entry name" value="GAT-like domain"/>
    <property type="match status" value="1"/>
</dbReference>
<dbReference type="PANTHER" id="PTHR47180:SF1">
    <property type="entry name" value="ADP-RIBOSYLATION FACTOR-BINDING PROTEIN GGA1-RELATED"/>
    <property type="match status" value="1"/>
</dbReference>
<dbReference type="InterPro" id="IPR004152">
    <property type="entry name" value="GAT_dom"/>
</dbReference>
<dbReference type="GO" id="GO:0006895">
    <property type="term" value="P:Golgi to endosome transport"/>
    <property type="evidence" value="ECO:0007669"/>
    <property type="project" value="TreeGrafter"/>
</dbReference>
<dbReference type="GO" id="GO:0035091">
    <property type="term" value="F:phosphatidylinositol binding"/>
    <property type="evidence" value="ECO:0007669"/>
    <property type="project" value="InterPro"/>
</dbReference>
<dbReference type="GO" id="GO:0006896">
    <property type="term" value="P:Golgi to vacuole transport"/>
    <property type="evidence" value="ECO:0007669"/>
    <property type="project" value="UniProtKB-ARBA"/>
</dbReference>
<organism evidence="9 10">
    <name type="scientific">Saitozyma podzolica</name>
    <dbReference type="NCBI Taxonomy" id="1890683"/>
    <lineage>
        <taxon>Eukaryota</taxon>
        <taxon>Fungi</taxon>
        <taxon>Dikarya</taxon>
        <taxon>Basidiomycota</taxon>
        <taxon>Agaricomycotina</taxon>
        <taxon>Tremellomycetes</taxon>
        <taxon>Tremellales</taxon>
        <taxon>Trimorphomycetaceae</taxon>
        <taxon>Saitozyma</taxon>
    </lineage>
</organism>
<feature type="compositionally biased region" description="Gly residues" evidence="6">
    <location>
        <begin position="432"/>
        <end position="441"/>
    </location>
</feature>
<dbReference type="CDD" id="cd16998">
    <property type="entry name" value="VHS_GGA_fungi"/>
    <property type="match status" value="1"/>
</dbReference>
<dbReference type="InterPro" id="IPR038425">
    <property type="entry name" value="GAT_sf"/>
</dbReference>
<keyword evidence="2" id="KW-0813">Transport</keyword>
<evidence type="ECO:0008006" key="11">
    <source>
        <dbReference type="Google" id="ProtNLM"/>
    </source>
</evidence>
<reference evidence="9 10" key="1">
    <citation type="submission" date="2018-11" db="EMBL/GenBank/DDBJ databases">
        <title>Genome sequence of Saitozyma podzolica DSM 27192.</title>
        <authorList>
            <person name="Aliyu H."/>
            <person name="Gorte O."/>
            <person name="Ochsenreither K."/>
        </authorList>
    </citation>
    <scope>NUCLEOTIDE SEQUENCE [LARGE SCALE GENOMIC DNA]</scope>
    <source>
        <strain evidence="9 10">DSM 27192</strain>
    </source>
</reference>
<evidence type="ECO:0000259" key="7">
    <source>
        <dbReference type="PROSITE" id="PS50179"/>
    </source>
</evidence>
<dbReference type="GO" id="GO:0005802">
    <property type="term" value="C:trans-Golgi network"/>
    <property type="evidence" value="ECO:0007669"/>
    <property type="project" value="TreeGrafter"/>
</dbReference>
<evidence type="ECO:0000256" key="2">
    <source>
        <dbReference type="ARBA" id="ARBA00022448"/>
    </source>
</evidence>
<sequence>MLAQASARPWASLSPVQALVEQACDPTLPEPNHAVNIELAELINQKKANSAREATHALLAHINSRNPNQSLLALNVLDHLVKNCGYAIHLQISTKEFLNELVRRFPERPPMVTGRVMGRILELIHEWKNTLCVHSKYKEDLVHIRDMHRLLSYKGYRFKAFDAARAMASANPNENLKSPEELEEEDRAAKSAKLQELIRRGTPRDLAAAQELMKALAGAEPEKAVDYASQTLNELDKVQSKAILLNDMLNNAREGERIGLEGDAYDQVAAACRGARPKIQRWIEQDSGEREGMMDRLLLCNDLINNALERFEACKAGDWGKAQALVESANPNKKAADLISFDAFADDEGPLSGNGGLALPEAGASSSASAMTASGLPVDLFSTPSPANSPGFFNMSSSASVPPAQRQNPMAFFQNTPPPQATPSPQQQQFGGAFGGMGMGVGSLSPQPRTPTQGFQPQVQGFGVPTTPSQPLQPNRGSGQQTAGQQPKDAFADLVDLMG</sequence>
<dbReference type="FunFam" id="1.20.58.160:FF:000005">
    <property type="entry name" value="Unplaced genomic scaffold supercont1.2, whole genome shotgun sequence"/>
    <property type="match status" value="1"/>
</dbReference>
<evidence type="ECO:0000313" key="10">
    <source>
        <dbReference type="Proteomes" id="UP000279259"/>
    </source>
</evidence>
<dbReference type="PROSITE" id="PS50909">
    <property type="entry name" value="GAT"/>
    <property type="match status" value="1"/>
</dbReference>
<dbReference type="GO" id="GO:0005829">
    <property type="term" value="C:cytosol"/>
    <property type="evidence" value="ECO:0007669"/>
    <property type="project" value="GOC"/>
</dbReference>
<dbReference type="FunFam" id="1.25.40.90:FF:000008">
    <property type="entry name" value="VHS domain protein"/>
    <property type="match status" value="1"/>
</dbReference>
<dbReference type="SUPFAM" id="SSF48464">
    <property type="entry name" value="ENTH/VHS domain"/>
    <property type="match status" value="1"/>
</dbReference>
<dbReference type="STRING" id="1890683.A0A427XYI1"/>
<evidence type="ECO:0000259" key="8">
    <source>
        <dbReference type="PROSITE" id="PS50909"/>
    </source>
</evidence>
<dbReference type="Proteomes" id="UP000279259">
    <property type="component" value="Unassembled WGS sequence"/>
</dbReference>
<feature type="compositionally biased region" description="Low complexity" evidence="6">
    <location>
        <begin position="450"/>
        <end position="465"/>
    </location>
</feature>
<evidence type="ECO:0000256" key="3">
    <source>
        <dbReference type="ARBA" id="ARBA00022927"/>
    </source>
</evidence>
<evidence type="ECO:0000313" key="9">
    <source>
        <dbReference type="EMBL" id="RSH83872.1"/>
    </source>
</evidence>
<dbReference type="Pfam" id="PF00790">
    <property type="entry name" value="VHS"/>
    <property type="match status" value="1"/>
</dbReference>
<dbReference type="EMBL" id="RSCD01000023">
    <property type="protein sequence ID" value="RSH83872.1"/>
    <property type="molecule type" value="Genomic_DNA"/>
</dbReference>
<comment type="subcellular location">
    <subcellularLocation>
        <location evidence="1">Golgi apparatus</location>
        <location evidence="1">trans-Golgi network</location>
    </subcellularLocation>
</comment>
<proteinExistence type="predicted"/>
<dbReference type="Pfam" id="PF03127">
    <property type="entry name" value="GAT"/>
    <property type="match status" value="1"/>
</dbReference>
<evidence type="ECO:0000256" key="1">
    <source>
        <dbReference type="ARBA" id="ARBA00004601"/>
    </source>
</evidence>
<evidence type="ECO:0000256" key="5">
    <source>
        <dbReference type="ARBA" id="ARBA00053552"/>
    </source>
</evidence>
<dbReference type="OrthoDB" id="2018246at2759"/>
<evidence type="ECO:0000256" key="4">
    <source>
        <dbReference type="ARBA" id="ARBA00023034"/>
    </source>
</evidence>
<dbReference type="Gene3D" id="1.20.58.160">
    <property type="match status" value="1"/>
</dbReference>
<feature type="compositionally biased region" description="Polar residues" evidence="6">
    <location>
        <begin position="466"/>
        <end position="485"/>
    </location>
</feature>
<dbReference type="PROSITE" id="PS50179">
    <property type="entry name" value="VHS"/>
    <property type="match status" value="1"/>
</dbReference>
<dbReference type="InterPro" id="IPR008942">
    <property type="entry name" value="ENTH_VHS"/>
</dbReference>
<dbReference type="GO" id="GO:0043130">
    <property type="term" value="F:ubiquitin binding"/>
    <property type="evidence" value="ECO:0007669"/>
    <property type="project" value="InterPro"/>
</dbReference>
<feature type="region of interest" description="Disordered" evidence="6">
    <location>
        <begin position="398"/>
        <end position="499"/>
    </location>
</feature>
<dbReference type="PANTHER" id="PTHR47180">
    <property type="entry name" value="ADP-RIBOSYLATION FACTOR-BINDING PROTEIN GGA1-RELATED"/>
    <property type="match status" value="1"/>
</dbReference>
<dbReference type="InterPro" id="IPR002014">
    <property type="entry name" value="VHS_dom"/>
</dbReference>
<feature type="domain" description="VHS" evidence="7">
    <location>
        <begin position="23"/>
        <end position="159"/>
    </location>
</feature>
<dbReference type="AlphaFoldDB" id="A0A427XYI1"/>
<feature type="domain" description="GAT" evidence="8">
    <location>
        <begin position="187"/>
        <end position="316"/>
    </location>
</feature>
<dbReference type="SMART" id="SM00288">
    <property type="entry name" value="VHS"/>
    <property type="match status" value="1"/>
</dbReference>
<dbReference type="Gene3D" id="1.25.40.90">
    <property type="match status" value="1"/>
</dbReference>
<dbReference type="GO" id="GO:0043328">
    <property type="term" value="P:protein transport to vacuole involved in ubiquitin-dependent protein catabolic process via the multivesicular body sorting pathway"/>
    <property type="evidence" value="ECO:0007669"/>
    <property type="project" value="TreeGrafter"/>
</dbReference>
<protein>
    <recommendedName>
        <fullName evidence="11">VHS domain-containing protein</fullName>
    </recommendedName>
</protein>
<feature type="compositionally biased region" description="Polar residues" evidence="6">
    <location>
        <begin position="398"/>
        <end position="408"/>
    </location>
</feature>
<comment type="function">
    <text evidence="5">May play a role in the regulation of membrane traffic through the trans-Golgi network.</text>
</comment>
<evidence type="ECO:0000256" key="6">
    <source>
        <dbReference type="SAM" id="MobiDB-lite"/>
    </source>
</evidence>
<dbReference type="CDD" id="cd14235">
    <property type="entry name" value="GAT_GGA_fungi"/>
    <property type="match status" value="1"/>
</dbReference>
<keyword evidence="4" id="KW-0333">Golgi apparatus</keyword>
<keyword evidence="10" id="KW-1185">Reference proteome</keyword>
<accession>A0A427XYI1</accession>